<dbReference type="EMBL" id="CAUYUJ010016811">
    <property type="protein sequence ID" value="CAK0869034.1"/>
    <property type="molecule type" value="Genomic_DNA"/>
</dbReference>
<sequence>MSEGRVCGRVNAPSAMHQSFAATAEGVRGLEDLGFFSFHAAQKEHSLFMEVFNGIFLAALDSSGPSCFVDRERGMLGGPGNYVYKQHGEPEGWHQGFFATFLSLVNALDTSGDLAADAVEFAQAKAQRPAQFRQVVGDWCAAWANADPFDHAVGC</sequence>
<reference evidence="1" key="1">
    <citation type="submission" date="2023-10" db="EMBL/GenBank/DDBJ databases">
        <authorList>
            <person name="Chen Y."/>
            <person name="Shah S."/>
            <person name="Dougan E. K."/>
            <person name="Thang M."/>
            <person name="Chan C."/>
        </authorList>
    </citation>
    <scope>NUCLEOTIDE SEQUENCE [LARGE SCALE GENOMIC DNA]</scope>
</reference>
<organism evidence="1 2">
    <name type="scientific">Prorocentrum cordatum</name>
    <dbReference type="NCBI Taxonomy" id="2364126"/>
    <lineage>
        <taxon>Eukaryota</taxon>
        <taxon>Sar</taxon>
        <taxon>Alveolata</taxon>
        <taxon>Dinophyceae</taxon>
        <taxon>Prorocentrales</taxon>
        <taxon>Prorocentraceae</taxon>
        <taxon>Prorocentrum</taxon>
    </lineage>
</organism>
<accession>A0ABN9VAP4</accession>
<comment type="caution">
    <text evidence="1">The sequence shown here is derived from an EMBL/GenBank/DDBJ whole genome shotgun (WGS) entry which is preliminary data.</text>
</comment>
<evidence type="ECO:0000313" key="1">
    <source>
        <dbReference type="EMBL" id="CAK0869034.1"/>
    </source>
</evidence>
<protein>
    <recommendedName>
        <fullName evidence="3">Selenoprotein O</fullName>
    </recommendedName>
</protein>
<evidence type="ECO:0000313" key="2">
    <source>
        <dbReference type="Proteomes" id="UP001189429"/>
    </source>
</evidence>
<proteinExistence type="predicted"/>
<keyword evidence="2" id="KW-1185">Reference proteome</keyword>
<name>A0ABN9VAP4_9DINO</name>
<gene>
    <name evidence="1" type="ORF">PCOR1329_LOCUS55527</name>
</gene>
<evidence type="ECO:0008006" key="3">
    <source>
        <dbReference type="Google" id="ProtNLM"/>
    </source>
</evidence>
<dbReference type="Proteomes" id="UP001189429">
    <property type="component" value="Unassembled WGS sequence"/>
</dbReference>